<feature type="coiled-coil region" evidence="6">
    <location>
        <begin position="96"/>
        <end position="130"/>
    </location>
</feature>
<reference evidence="9" key="1">
    <citation type="submission" date="2020-01" db="EMBL/GenBank/DDBJ databases">
        <title>Genome sequence of Kobresia littledalei, the first chromosome-level genome in the family Cyperaceae.</title>
        <authorList>
            <person name="Qu G."/>
        </authorList>
    </citation>
    <scope>NUCLEOTIDE SEQUENCE</scope>
    <source>
        <strain evidence="9">C.B.Clarke</strain>
        <tissue evidence="9">Leaf</tissue>
    </source>
</reference>
<evidence type="ECO:0000313" key="9">
    <source>
        <dbReference type="EMBL" id="KAF3323921.1"/>
    </source>
</evidence>
<dbReference type="GO" id="GO:0000981">
    <property type="term" value="F:DNA-binding transcription factor activity, RNA polymerase II-specific"/>
    <property type="evidence" value="ECO:0007669"/>
    <property type="project" value="TreeGrafter"/>
</dbReference>
<dbReference type="GO" id="GO:0046983">
    <property type="term" value="F:protein dimerization activity"/>
    <property type="evidence" value="ECO:0007669"/>
    <property type="project" value="InterPro"/>
</dbReference>
<evidence type="ECO:0000259" key="8">
    <source>
        <dbReference type="PROSITE" id="PS50066"/>
    </source>
</evidence>
<sequence>MGRKGKSSEGRKKVEMKKIESDDARQVSFSKRKKGVFAKACELSTMCGAEVAVLLYSPSGTPHSFGSPSVDKVFAKFLTGEQFEYSDSDANMVNAINQLNQEYMQLTQRLEASNGKREALEERIKRTGSEAKECQWLDKIDELSRDELLQLLGSLYRVKCSVNERMRALSLAGNTGAGPSNNMDISNTGALSLAGNTGAGPSNNMDIFNTGAISFAGNTGAGPSNNMDVSNSMPSDAPPPNDS</sequence>
<dbReference type="SMART" id="SM00432">
    <property type="entry name" value="MADS"/>
    <property type="match status" value="1"/>
</dbReference>
<name>A0A833V3F7_9POAL</name>
<dbReference type="GO" id="GO:0000978">
    <property type="term" value="F:RNA polymerase II cis-regulatory region sequence-specific DNA binding"/>
    <property type="evidence" value="ECO:0007669"/>
    <property type="project" value="TreeGrafter"/>
</dbReference>
<evidence type="ECO:0000313" key="10">
    <source>
        <dbReference type="Proteomes" id="UP000623129"/>
    </source>
</evidence>
<evidence type="ECO:0000256" key="7">
    <source>
        <dbReference type="SAM" id="MobiDB-lite"/>
    </source>
</evidence>
<dbReference type="InterPro" id="IPR002100">
    <property type="entry name" value="TF_MADSbox"/>
</dbReference>
<comment type="subcellular location">
    <subcellularLocation>
        <location evidence="1">Nucleus</location>
    </subcellularLocation>
</comment>
<keyword evidence="6" id="KW-0175">Coiled coil</keyword>
<keyword evidence="4" id="KW-0804">Transcription</keyword>
<keyword evidence="3" id="KW-0238">DNA-binding</keyword>
<dbReference type="PROSITE" id="PS50066">
    <property type="entry name" value="MADS_BOX_2"/>
    <property type="match status" value="1"/>
</dbReference>
<feature type="domain" description="MADS-box" evidence="8">
    <location>
        <begin position="9"/>
        <end position="69"/>
    </location>
</feature>
<dbReference type="PANTHER" id="PTHR11945:SF776">
    <property type="entry name" value="AGAMOUS-LIKE 50-RELATED"/>
    <property type="match status" value="1"/>
</dbReference>
<dbReference type="PANTHER" id="PTHR11945">
    <property type="entry name" value="MADS BOX PROTEIN"/>
    <property type="match status" value="1"/>
</dbReference>
<evidence type="ECO:0000256" key="6">
    <source>
        <dbReference type="SAM" id="Coils"/>
    </source>
</evidence>
<evidence type="ECO:0000256" key="5">
    <source>
        <dbReference type="ARBA" id="ARBA00023242"/>
    </source>
</evidence>
<organism evidence="9 10">
    <name type="scientific">Carex littledalei</name>
    <dbReference type="NCBI Taxonomy" id="544730"/>
    <lineage>
        <taxon>Eukaryota</taxon>
        <taxon>Viridiplantae</taxon>
        <taxon>Streptophyta</taxon>
        <taxon>Embryophyta</taxon>
        <taxon>Tracheophyta</taxon>
        <taxon>Spermatophyta</taxon>
        <taxon>Magnoliopsida</taxon>
        <taxon>Liliopsida</taxon>
        <taxon>Poales</taxon>
        <taxon>Cyperaceae</taxon>
        <taxon>Cyperoideae</taxon>
        <taxon>Cariceae</taxon>
        <taxon>Carex</taxon>
        <taxon>Carex subgen. Euthyceras</taxon>
    </lineage>
</organism>
<evidence type="ECO:0000256" key="4">
    <source>
        <dbReference type="ARBA" id="ARBA00023163"/>
    </source>
</evidence>
<dbReference type="PRINTS" id="PR00404">
    <property type="entry name" value="MADSDOMAIN"/>
</dbReference>
<evidence type="ECO:0000256" key="2">
    <source>
        <dbReference type="ARBA" id="ARBA00023015"/>
    </source>
</evidence>
<comment type="caution">
    <text evidence="9">The sequence shown here is derived from an EMBL/GenBank/DDBJ whole genome shotgun (WGS) entry which is preliminary data.</text>
</comment>
<accession>A0A833V3F7</accession>
<dbReference type="Pfam" id="PF00319">
    <property type="entry name" value="SRF-TF"/>
    <property type="match status" value="1"/>
</dbReference>
<dbReference type="EMBL" id="SWLB01000022">
    <property type="protein sequence ID" value="KAF3323921.1"/>
    <property type="molecule type" value="Genomic_DNA"/>
</dbReference>
<evidence type="ECO:0000256" key="1">
    <source>
        <dbReference type="ARBA" id="ARBA00004123"/>
    </source>
</evidence>
<feature type="region of interest" description="Disordered" evidence="7">
    <location>
        <begin position="216"/>
        <end position="243"/>
    </location>
</feature>
<dbReference type="InterPro" id="IPR036879">
    <property type="entry name" value="TF_MADSbox_sf"/>
</dbReference>
<dbReference type="Gene3D" id="3.40.1810.10">
    <property type="entry name" value="Transcription factor, MADS-box"/>
    <property type="match status" value="1"/>
</dbReference>
<gene>
    <name evidence="9" type="ORF">FCM35_KLT11388</name>
</gene>
<dbReference type="OrthoDB" id="778914at2759"/>
<keyword evidence="2" id="KW-0805">Transcription regulation</keyword>
<dbReference type="GO" id="GO:0005634">
    <property type="term" value="C:nucleus"/>
    <property type="evidence" value="ECO:0007669"/>
    <property type="project" value="UniProtKB-SubCell"/>
</dbReference>
<dbReference type="Proteomes" id="UP000623129">
    <property type="component" value="Unassembled WGS sequence"/>
</dbReference>
<feature type="region of interest" description="Disordered" evidence="7">
    <location>
        <begin position="1"/>
        <end position="25"/>
    </location>
</feature>
<dbReference type="AlphaFoldDB" id="A0A833V3F7"/>
<keyword evidence="10" id="KW-1185">Reference proteome</keyword>
<protein>
    <submittedName>
        <fullName evidence="9">Agamous-like MADS-box protein AGL61</fullName>
    </submittedName>
</protein>
<evidence type="ECO:0000256" key="3">
    <source>
        <dbReference type="ARBA" id="ARBA00023125"/>
    </source>
</evidence>
<keyword evidence="5" id="KW-0539">Nucleus</keyword>
<dbReference type="SUPFAM" id="SSF55455">
    <property type="entry name" value="SRF-like"/>
    <property type="match status" value="1"/>
</dbReference>
<feature type="compositionally biased region" description="Polar residues" evidence="7">
    <location>
        <begin position="221"/>
        <end position="234"/>
    </location>
</feature>
<proteinExistence type="predicted"/>